<dbReference type="InterPro" id="IPR004119">
    <property type="entry name" value="EcKL"/>
</dbReference>
<dbReference type="Pfam" id="PF02958">
    <property type="entry name" value="EcKL"/>
    <property type="match status" value="1"/>
</dbReference>
<reference evidence="3 4" key="1">
    <citation type="submission" date="2023-09" db="EMBL/GenBank/DDBJ databases">
        <title>Nesidiocoris tenuis whole genome shotgun sequence.</title>
        <authorList>
            <person name="Shibata T."/>
            <person name="Shimoda M."/>
            <person name="Kobayashi T."/>
            <person name="Uehara T."/>
        </authorList>
    </citation>
    <scope>NUCLEOTIDE SEQUENCE [LARGE SCALE GENOMIC DNA]</scope>
    <source>
        <strain evidence="3 4">Japan</strain>
    </source>
</reference>
<keyword evidence="4" id="KW-1185">Reference proteome</keyword>
<feature type="domain" description="CHK kinase-like" evidence="2">
    <location>
        <begin position="140"/>
        <end position="336"/>
    </location>
</feature>
<dbReference type="GO" id="GO:0016740">
    <property type="term" value="F:transferase activity"/>
    <property type="evidence" value="ECO:0007669"/>
    <property type="project" value="UniProtKB-KW"/>
</dbReference>
<gene>
    <name evidence="3" type="ORF">NTJ_08576</name>
</gene>
<feature type="chain" id="PRO_5045628249" evidence="1">
    <location>
        <begin position="20"/>
        <end position="424"/>
    </location>
</feature>
<dbReference type="PANTHER" id="PTHR11012">
    <property type="entry name" value="PROTEIN KINASE-LIKE DOMAIN-CONTAINING"/>
    <property type="match status" value="1"/>
</dbReference>
<protein>
    <submittedName>
        <fullName evidence="3">Transferase activity, transferring phosphorus-containing groups</fullName>
    </submittedName>
</protein>
<dbReference type="PANTHER" id="PTHR11012:SF56">
    <property type="entry name" value="CHK KINASE-LIKE DOMAIN-CONTAINING PROTEIN-RELATED"/>
    <property type="match status" value="1"/>
</dbReference>
<keyword evidence="3" id="KW-0808">Transferase</keyword>
<dbReference type="EMBL" id="AP028914">
    <property type="protein sequence ID" value="BES95767.1"/>
    <property type="molecule type" value="Genomic_DNA"/>
</dbReference>
<evidence type="ECO:0000256" key="1">
    <source>
        <dbReference type="SAM" id="SignalP"/>
    </source>
</evidence>
<organism evidence="3 4">
    <name type="scientific">Nesidiocoris tenuis</name>
    <dbReference type="NCBI Taxonomy" id="355587"/>
    <lineage>
        <taxon>Eukaryota</taxon>
        <taxon>Metazoa</taxon>
        <taxon>Ecdysozoa</taxon>
        <taxon>Arthropoda</taxon>
        <taxon>Hexapoda</taxon>
        <taxon>Insecta</taxon>
        <taxon>Pterygota</taxon>
        <taxon>Neoptera</taxon>
        <taxon>Paraneoptera</taxon>
        <taxon>Hemiptera</taxon>
        <taxon>Heteroptera</taxon>
        <taxon>Panheteroptera</taxon>
        <taxon>Cimicomorpha</taxon>
        <taxon>Miridae</taxon>
        <taxon>Dicyphina</taxon>
        <taxon>Nesidiocoris</taxon>
    </lineage>
</organism>
<dbReference type="Proteomes" id="UP001307889">
    <property type="component" value="Chromosome 6"/>
</dbReference>
<dbReference type="InterPro" id="IPR011009">
    <property type="entry name" value="Kinase-like_dom_sf"/>
</dbReference>
<evidence type="ECO:0000313" key="4">
    <source>
        <dbReference type="Proteomes" id="UP001307889"/>
    </source>
</evidence>
<keyword evidence="1" id="KW-0732">Signal</keyword>
<proteinExistence type="predicted"/>
<dbReference type="SMART" id="SM00587">
    <property type="entry name" value="CHK"/>
    <property type="match status" value="1"/>
</dbReference>
<dbReference type="InterPro" id="IPR015897">
    <property type="entry name" value="CHK_kinase-like"/>
</dbReference>
<sequence length="424" mass="47924">MWNPIYTLFLALPCILASAEIEKPWLKSIITQECPDVEEIVSLTLSPLDLPGTIYGCNRTRANMVLQLKDKSQISKSVVVIALPSDPLREKQISESGLFEVDVNVYKNVLPRMEEFLNKTGLAEKKIWVTALALEGASRLVVEDWEEQNYKLVPRWDGLDMEQCKTSVENLARFHALSAALESQGIITAKKSFDLSLGQRNKDKIGDWYGKVFEEFAKSIRAAWGAGFEKIAEYFDEKSKTITNDILKIMKRDDSKFNALLNGAFDINNIYFKNDENQKPVGIRTVNFQNAFWNSPALDLQHFLNTSPKPELIGDDSKRGQIVEHYVKTLVKSLKDFGHEKSITEEEVASEIERTELVGIANAINVLSGLYMKAEDAAYADDFIKEALKTKQIKIDSRGMVLPKFVEVMKKIVNRSLKLGVCKC</sequence>
<accession>A0ABN7AZ33</accession>
<feature type="signal peptide" evidence="1">
    <location>
        <begin position="1"/>
        <end position="19"/>
    </location>
</feature>
<evidence type="ECO:0000313" key="3">
    <source>
        <dbReference type="EMBL" id="BES95767.1"/>
    </source>
</evidence>
<evidence type="ECO:0000259" key="2">
    <source>
        <dbReference type="SMART" id="SM00587"/>
    </source>
</evidence>
<name>A0ABN7AZ33_9HEMI</name>
<dbReference type="SUPFAM" id="SSF56112">
    <property type="entry name" value="Protein kinase-like (PK-like)"/>
    <property type="match status" value="1"/>
</dbReference>